<dbReference type="CDD" id="cd18760">
    <property type="entry name" value="PIN_MtVapC3-like"/>
    <property type="match status" value="1"/>
</dbReference>
<evidence type="ECO:0000256" key="1">
    <source>
        <dbReference type="ARBA" id="ARBA00001946"/>
    </source>
</evidence>
<evidence type="ECO:0000256" key="6">
    <source>
        <dbReference type="ARBA" id="ARBA00022842"/>
    </source>
</evidence>
<dbReference type="Gene3D" id="3.40.50.1010">
    <property type="entry name" value="5'-nuclease"/>
    <property type="match status" value="1"/>
</dbReference>
<dbReference type="InterPro" id="IPR002716">
    <property type="entry name" value="PIN_dom"/>
</dbReference>
<dbReference type="GO" id="GO:0046872">
    <property type="term" value="F:metal ion binding"/>
    <property type="evidence" value="ECO:0007669"/>
    <property type="project" value="UniProtKB-KW"/>
</dbReference>
<keyword evidence="5" id="KW-0378">Hydrolase</keyword>
<evidence type="ECO:0000256" key="4">
    <source>
        <dbReference type="ARBA" id="ARBA00022723"/>
    </source>
</evidence>
<protein>
    <submittedName>
        <fullName evidence="9">Putative nucleic acid-binding protein</fullName>
    </submittedName>
</protein>
<dbReference type="GO" id="GO:0016787">
    <property type="term" value="F:hydrolase activity"/>
    <property type="evidence" value="ECO:0007669"/>
    <property type="project" value="UniProtKB-KW"/>
</dbReference>
<keyword evidence="2" id="KW-1277">Toxin-antitoxin system</keyword>
<keyword evidence="3" id="KW-0540">Nuclease</keyword>
<comment type="similarity">
    <text evidence="7">Belongs to the PINc/VapC protein family.</text>
</comment>
<evidence type="ECO:0000256" key="5">
    <source>
        <dbReference type="ARBA" id="ARBA00022801"/>
    </source>
</evidence>
<comment type="cofactor">
    <cofactor evidence="1">
        <name>Mg(2+)</name>
        <dbReference type="ChEBI" id="CHEBI:18420"/>
    </cofactor>
</comment>
<reference evidence="9 10" key="1">
    <citation type="submission" date="2014-08" db="EMBL/GenBank/DDBJ databases">
        <authorList>
            <person name="Chen Y.-H."/>
        </authorList>
    </citation>
    <scope>NUCLEOTIDE SEQUENCE [LARGE SCALE GENOMIC DNA]</scope>
</reference>
<evidence type="ECO:0000313" key="10">
    <source>
        <dbReference type="Proteomes" id="UP000039660"/>
    </source>
</evidence>
<keyword evidence="4" id="KW-0479">Metal-binding</keyword>
<dbReference type="RefSeq" id="WP_046637533.1">
    <property type="nucleotide sequence ID" value="NZ_CCRK01000014.1"/>
</dbReference>
<evidence type="ECO:0000313" key="9">
    <source>
        <dbReference type="EMBL" id="CDZ52922.1"/>
    </source>
</evidence>
<dbReference type="GO" id="GO:0004518">
    <property type="term" value="F:nuclease activity"/>
    <property type="evidence" value="ECO:0007669"/>
    <property type="project" value="UniProtKB-KW"/>
</dbReference>
<keyword evidence="6" id="KW-0460">Magnesium</keyword>
<evidence type="ECO:0000256" key="2">
    <source>
        <dbReference type="ARBA" id="ARBA00022649"/>
    </source>
</evidence>
<dbReference type="InterPro" id="IPR050556">
    <property type="entry name" value="Type_II_TA_system_RNase"/>
</dbReference>
<evidence type="ECO:0000256" key="7">
    <source>
        <dbReference type="ARBA" id="ARBA00038093"/>
    </source>
</evidence>
<sequence length="129" mass="14750">MIVADSSVWISLFRKDDVDVAGRLRSFIAQGNVLVGDIIMLEVLQGARDYHQARWIEQNFRDFPAAQMLSPSLAVKAAANYRILRDRGVTVRKTIDMIIGTYCIERGHRLLHRDKDYLPMVEHLGLQIV</sequence>
<dbReference type="AlphaFoldDB" id="A0A0T7H089"/>
<feature type="domain" description="PIN" evidence="8">
    <location>
        <begin position="2"/>
        <end position="117"/>
    </location>
</feature>
<dbReference type="PANTHER" id="PTHR33653:SF1">
    <property type="entry name" value="RIBONUCLEASE VAPC2"/>
    <property type="match status" value="1"/>
</dbReference>
<dbReference type="Proteomes" id="UP000039660">
    <property type="component" value="Unassembled WGS sequence"/>
</dbReference>
<dbReference type="SUPFAM" id="SSF88723">
    <property type="entry name" value="PIN domain-like"/>
    <property type="match status" value="1"/>
</dbReference>
<dbReference type="PANTHER" id="PTHR33653">
    <property type="entry name" value="RIBONUCLEASE VAPC2"/>
    <property type="match status" value="1"/>
</dbReference>
<dbReference type="Pfam" id="PF01850">
    <property type="entry name" value="PIN"/>
    <property type="match status" value="1"/>
</dbReference>
<organism evidence="9 10">
    <name type="scientific">Neorhizobium galegae bv. officinalis</name>
    <dbReference type="NCBI Taxonomy" id="323656"/>
    <lineage>
        <taxon>Bacteria</taxon>
        <taxon>Pseudomonadati</taxon>
        <taxon>Pseudomonadota</taxon>
        <taxon>Alphaproteobacteria</taxon>
        <taxon>Hyphomicrobiales</taxon>
        <taxon>Rhizobiaceae</taxon>
        <taxon>Rhizobium/Agrobacterium group</taxon>
        <taxon>Neorhizobium</taxon>
    </lineage>
</organism>
<proteinExistence type="inferred from homology"/>
<dbReference type="InterPro" id="IPR029060">
    <property type="entry name" value="PIN-like_dom_sf"/>
</dbReference>
<accession>A0A0T7H089</accession>
<gene>
    <name evidence="9" type="ORF">NGAL_HAMBI1189_47260</name>
</gene>
<name>A0A0T7H089_NEOGA</name>
<dbReference type="EMBL" id="CCRK01000014">
    <property type="protein sequence ID" value="CDZ52922.1"/>
    <property type="molecule type" value="Genomic_DNA"/>
</dbReference>
<evidence type="ECO:0000259" key="8">
    <source>
        <dbReference type="Pfam" id="PF01850"/>
    </source>
</evidence>
<evidence type="ECO:0000256" key="3">
    <source>
        <dbReference type="ARBA" id="ARBA00022722"/>
    </source>
</evidence>